<sequence length="219" mass="24630">MANHPRGRSGRVEQAADPDDVQAVGYGPRDVPQAPERYAGLVVHKETSGRGERWNDQLMQPEPSAVYVVDERYLYVTDKAGRVTHAEGWLGWLPSAENDERRNLQAQREAGEPYRQREDDGGHLFATSLDGPGEAINLTAQSRTQNQAVKGSDNWRRMEESWQALRAAGIQVHASIDVRYADASSRRPSARAVIDRHEGSRSPRRIFKETKPRPTRGHE</sequence>
<keyword evidence="4" id="KW-1185">Reference proteome</keyword>
<feature type="region of interest" description="Disordered" evidence="1">
    <location>
        <begin position="181"/>
        <end position="219"/>
    </location>
</feature>
<dbReference type="RefSeq" id="WP_170284699.1">
    <property type="nucleotide sequence ID" value="NZ_VIVK01000001.1"/>
</dbReference>
<evidence type="ECO:0000256" key="1">
    <source>
        <dbReference type="SAM" id="MobiDB-lite"/>
    </source>
</evidence>
<feature type="region of interest" description="Disordered" evidence="1">
    <location>
        <begin position="106"/>
        <end position="125"/>
    </location>
</feature>
<feature type="compositionally biased region" description="Basic and acidic residues" evidence="1">
    <location>
        <begin position="193"/>
        <end position="219"/>
    </location>
</feature>
<accession>A0A561BUL4</accession>
<keyword evidence="3" id="KW-0378">Hydrolase</keyword>
<proteinExistence type="predicted"/>
<dbReference type="Pfam" id="PF13930">
    <property type="entry name" value="Endonuclea_NS_2"/>
    <property type="match status" value="1"/>
</dbReference>
<dbReference type="InterPro" id="IPR044927">
    <property type="entry name" value="Endonuclea_NS_2"/>
</dbReference>
<feature type="compositionally biased region" description="Basic and acidic residues" evidence="1">
    <location>
        <begin position="106"/>
        <end position="122"/>
    </location>
</feature>
<evidence type="ECO:0000313" key="4">
    <source>
        <dbReference type="Proteomes" id="UP000318380"/>
    </source>
</evidence>
<keyword evidence="3" id="KW-0255">Endonuclease</keyword>
<evidence type="ECO:0000259" key="2">
    <source>
        <dbReference type="Pfam" id="PF13930"/>
    </source>
</evidence>
<feature type="region of interest" description="Disordered" evidence="1">
    <location>
        <begin position="1"/>
        <end position="36"/>
    </location>
</feature>
<reference evidence="3 4" key="1">
    <citation type="submission" date="2019-06" db="EMBL/GenBank/DDBJ databases">
        <title>Sequencing the genomes of 1000 actinobacteria strains.</title>
        <authorList>
            <person name="Klenk H.-P."/>
        </authorList>
    </citation>
    <scope>NUCLEOTIDE SEQUENCE [LARGE SCALE GENOMIC DNA]</scope>
    <source>
        <strain evidence="3 4">DSM 24683</strain>
    </source>
</reference>
<organism evidence="3 4">
    <name type="scientific">Kribbella amoyensis</name>
    <dbReference type="NCBI Taxonomy" id="996641"/>
    <lineage>
        <taxon>Bacteria</taxon>
        <taxon>Bacillati</taxon>
        <taxon>Actinomycetota</taxon>
        <taxon>Actinomycetes</taxon>
        <taxon>Propionibacteriales</taxon>
        <taxon>Kribbellaceae</taxon>
        <taxon>Kribbella</taxon>
    </lineage>
</organism>
<name>A0A561BUL4_9ACTN</name>
<dbReference type="Proteomes" id="UP000318380">
    <property type="component" value="Unassembled WGS sequence"/>
</dbReference>
<dbReference type="EMBL" id="VIVK01000001">
    <property type="protein sequence ID" value="TWD82559.1"/>
    <property type="molecule type" value="Genomic_DNA"/>
</dbReference>
<protein>
    <submittedName>
        <fullName evidence="3">DNA/RNA non-specific endonuclease</fullName>
    </submittedName>
</protein>
<gene>
    <name evidence="3" type="ORF">FB561_3692</name>
</gene>
<dbReference type="AlphaFoldDB" id="A0A561BUL4"/>
<keyword evidence="3" id="KW-0540">Nuclease</keyword>
<evidence type="ECO:0000313" key="3">
    <source>
        <dbReference type="EMBL" id="TWD82559.1"/>
    </source>
</evidence>
<dbReference type="GO" id="GO:0004519">
    <property type="term" value="F:endonuclease activity"/>
    <property type="evidence" value="ECO:0007669"/>
    <property type="project" value="UniProtKB-KW"/>
</dbReference>
<feature type="domain" description="Type VII secretion system protein EssD-like" evidence="2">
    <location>
        <begin position="65"/>
        <end position="192"/>
    </location>
</feature>
<comment type="caution">
    <text evidence="3">The sequence shown here is derived from an EMBL/GenBank/DDBJ whole genome shotgun (WGS) entry which is preliminary data.</text>
</comment>